<evidence type="ECO:0000313" key="1">
    <source>
        <dbReference type="EMBL" id="KAF3455980.1"/>
    </source>
</evidence>
<organism evidence="1 2">
    <name type="scientific">Rhamnella rubrinervis</name>
    <dbReference type="NCBI Taxonomy" id="2594499"/>
    <lineage>
        <taxon>Eukaryota</taxon>
        <taxon>Viridiplantae</taxon>
        <taxon>Streptophyta</taxon>
        <taxon>Embryophyta</taxon>
        <taxon>Tracheophyta</taxon>
        <taxon>Spermatophyta</taxon>
        <taxon>Magnoliopsida</taxon>
        <taxon>eudicotyledons</taxon>
        <taxon>Gunneridae</taxon>
        <taxon>Pentapetalae</taxon>
        <taxon>rosids</taxon>
        <taxon>fabids</taxon>
        <taxon>Rosales</taxon>
        <taxon>Rhamnaceae</taxon>
        <taxon>rhamnoid group</taxon>
        <taxon>Rhamneae</taxon>
        <taxon>Rhamnella</taxon>
    </lineage>
</organism>
<dbReference type="EMBL" id="VOIH02000001">
    <property type="protein sequence ID" value="KAF3455980.1"/>
    <property type="molecule type" value="Genomic_DNA"/>
</dbReference>
<keyword evidence="2" id="KW-1185">Reference proteome</keyword>
<reference evidence="1" key="1">
    <citation type="submission" date="2020-03" db="EMBL/GenBank/DDBJ databases">
        <title>A high-quality chromosome-level genome assembly of a woody plant with both climbing and erect habits, Rhamnella rubrinervis.</title>
        <authorList>
            <person name="Lu Z."/>
            <person name="Yang Y."/>
            <person name="Zhu X."/>
            <person name="Sun Y."/>
        </authorList>
    </citation>
    <scope>NUCLEOTIDE SEQUENCE</scope>
    <source>
        <strain evidence="1">BYM</strain>
        <tissue evidence="1">Leaf</tissue>
    </source>
</reference>
<sequence>MTSHSAQKKTSHTTLREVSMIPAWHPFICLCLARLTNAVQDVRDGRIDFNPILARTKVVISHPLSHHICHPSKKPRGILKVPSIVTSGKNTEMEPARERTKKYKVRAGKPEGLPPTYSVKRLRLSIIGWSLARSPHFPSSLDLCVGLAS</sequence>
<dbReference type="Proteomes" id="UP000796880">
    <property type="component" value="Unassembled WGS sequence"/>
</dbReference>
<protein>
    <submittedName>
        <fullName evidence="1">Uncharacterized protein</fullName>
    </submittedName>
</protein>
<evidence type="ECO:0000313" key="2">
    <source>
        <dbReference type="Proteomes" id="UP000796880"/>
    </source>
</evidence>
<proteinExistence type="predicted"/>
<comment type="caution">
    <text evidence="1">The sequence shown here is derived from an EMBL/GenBank/DDBJ whole genome shotgun (WGS) entry which is preliminary data.</text>
</comment>
<name>A0A8K0HP05_9ROSA</name>
<accession>A0A8K0HP05</accession>
<gene>
    <name evidence="1" type="ORF">FNV43_RR00623</name>
</gene>
<dbReference type="AlphaFoldDB" id="A0A8K0HP05"/>